<evidence type="ECO:0000313" key="1">
    <source>
        <dbReference type="EMBL" id="GEA59274.1"/>
    </source>
</evidence>
<dbReference type="AlphaFoldDB" id="A0A4Y3IKL7"/>
<comment type="caution">
    <text evidence="1">The sequence shown here is derived from an EMBL/GenBank/DDBJ whole genome shotgun (WGS) entry which is preliminary data.</text>
</comment>
<accession>A0A4Y3IKL7</accession>
<sequence>MNVFAEIREPIKPKSKQVIAECELQTIESNGDISFSEFYQGNAARFKVRMSENYQRVELKLDDVQVGDLSVDKGLHLIRLQLDTPDRYEGDANYWRRGVELNASELGADREIDLKVRVDLPVSKVTAGDHEIRMKWSISCG</sequence>
<proteinExistence type="predicted"/>
<dbReference type="EMBL" id="BJLH01000002">
    <property type="protein sequence ID" value="GEA59274.1"/>
    <property type="molecule type" value="Genomic_DNA"/>
</dbReference>
<evidence type="ECO:0000313" key="2">
    <source>
        <dbReference type="Proteomes" id="UP000318242"/>
    </source>
</evidence>
<organism evidence="1 2">
    <name type="scientific">Vibrio comitans NBRC 102076</name>
    <dbReference type="NCBI Taxonomy" id="1219078"/>
    <lineage>
        <taxon>Bacteria</taxon>
        <taxon>Pseudomonadati</taxon>
        <taxon>Pseudomonadota</taxon>
        <taxon>Gammaproteobacteria</taxon>
        <taxon>Vibrionales</taxon>
        <taxon>Vibrionaceae</taxon>
        <taxon>Vibrio</taxon>
    </lineage>
</organism>
<reference evidence="1 2" key="1">
    <citation type="submission" date="2019-06" db="EMBL/GenBank/DDBJ databases">
        <title>Whole genome shotgun sequence of Vibrio comitans NBRC 102076.</title>
        <authorList>
            <person name="Hosoyama A."/>
            <person name="Uohara A."/>
            <person name="Ohji S."/>
            <person name="Ichikawa N."/>
        </authorList>
    </citation>
    <scope>NUCLEOTIDE SEQUENCE [LARGE SCALE GENOMIC DNA]</scope>
    <source>
        <strain evidence="1 2">NBRC 102076</strain>
    </source>
</reference>
<dbReference type="Proteomes" id="UP000318242">
    <property type="component" value="Unassembled WGS sequence"/>
</dbReference>
<protein>
    <submittedName>
        <fullName evidence="1">Uncharacterized protein</fullName>
    </submittedName>
</protein>
<keyword evidence="2" id="KW-1185">Reference proteome</keyword>
<name>A0A4Y3IKL7_9VIBR</name>
<gene>
    <name evidence="1" type="ORF">VCO01S_04670</name>
</gene>